<dbReference type="STRING" id="1009370.ALO_15752"/>
<gene>
    <name evidence="3" type="ORF">ALO_15752</name>
</gene>
<evidence type="ECO:0000313" key="3">
    <source>
        <dbReference type="EMBL" id="EGO62950.1"/>
    </source>
</evidence>
<feature type="transmembrane region" description="Helical" evidence="2">
    <location>
        <begin position="62"/>
        <end position="86"/>
    </location>
</feature>
<protein>
    <submittedName>
        <fullName evidence="3">Uncharacterized protein</fullName>
    </submittedName>
</protein>
<name>F7NM24_9FIRM</name>
<evidence type="ECO:0000256" key="2">
    <source>
        <dbReference type="SAM" id="Phobius"/>
    </source>
</evidence>
<keyword evidence="4" id="KW-1185">Reference proteome</keyword>
<sequence length="186" mass="20377">MADGNKPMSHHLRSARQWLTKAEESFDNDRQVSGELNLLLAQAELEHVKEVNREQRIKKYSLLLHGLALTVAVCFTVVGFYAYGLLDEPRQPTPIPAGETSVKSVLQADFAPNGIQTQQPIASARQTPATDLRAAGAAVKLPPDNRQVNERMSLSGQGIAPAKSPVLSREEMRQIIQAADKSLRGE</sequence>
<feature type="region of interest" description="Disordered" evidence="1">
    <location>
        <begin position="143"/>
        <end position="166"/>
    </location>
</feature>
<accession>F7NM24</accession>
<keyword evidence="2" id="KW-0812">Transmembrane</keyword>
<keyword evidence="2" id="KW-1133">Transmembrane helix</keyword>
<dbReference type="OrthoDB" id="1629525at2"/>
<dbReference type="AlphaFoldDB" id="F7NM24"/>
<comment type="caution">
    <text evidence="3">The sequence shown here is derived from an EMBL/GenBank/DDBJ whole genome shotgun (WGS) entry which is preliminary data.</text>
</comment>
<evidence type="ECO:0000256" key="1">
    <source>
        <dbReference type="SAM" id="MobiDB-lite"/>
    </source>
</evidence>
<dbReference type="Proteomes" id="UP000003240">
    <property type="component" value="Unassembled WGS sequence"/>
</dbReference>
<dbReference type="RefSeq" id="WP_004097364.1">
    <property type="nucleotide sequence ID" value="NZ_AFGF01000157.1"/>
</dbReference>
<organism evidence="3 4">
    <name type="scientific">Acetonema longum DSM 6540</name>
    <dbReference type="NCBI Taxonomy" id="1009370"/>
    <lineage>
        <taxon>Bacteria</taxon>
        <taxon>Bacillati</taxon>
        <taxon>Bacillota</taxon>
        <taxon>Negativicutes</taxon>
        <taxon>Acetonemataceae</taxon>
        <taxon>Acetonema</taxon>
    </lineage>
</organism>
<proteinExistence type="predicted"/>
<evidence type="ECO:0000313" key="4">
    <source>
        <dbReference type="Proteomes" id="UP000003240"/>
    </source>
</evidence>
<keyword evidence="2" id="KW-0472">Membrane</keyword>
<reference evidence="3 4" key="1">
    <citation type="journal article" date="2011" name="EMBO J.">
        <title>Structural diversity of bacterial flagellar motors.</title>
        <authorList>
            <person name="Chen S."/>
            <person name="Beeby M."/>
            <person name="Murphy G.E."/>
            <person name="Leadbetter J.R."/>
            <person name="Hendrixson D.R."/>
            <person name="Briegel A."/>
            <person name="Li Z."/>
            <person name="Shi J."/>
            <person name="Tocheva E.I."/>
            <person name="Muller A."/>
            <person name="Dobro M.J."/>
            <person name="Jensen G.J."/>
        </authorList>
    </citation>
    <scope>NUCLEOTIDE SEQUENCE [LARGE SCALE GENOMIC DNA]</scope>
    <source>
        <strain evidence="3 4">DSM 6540</strain>
    </source>
</reference>
<dbReference type="eggNOG" id="ENOG5032WF3">
    <property type="taxonomic scope" value="Bacteria"/>
</dbReference>
<dbReference type="EMBL" id="AFGF01000157">
    <property type="protein sequence ID" value="EGO62950.1"/>
    <property type="molecule type" value="Genomic_DNA"/>
</dbReference>